<dbReference type="InterPro" id="IPR000953">
    <property type="entry name" value="Chromo/chromo_shadow_dom"/>
</dbReference>
<keyword evidence="4" id="KW-0548">Nucleotidyltransferase</keyword>
<evidence type="ECO:0000256" key="5">
    <source>
        <dbReference type="ARBA" id="ARBA00022722"/>
    </source>
</evidence>
<feature type="domain" description="Chromo" evidence="18">
    <location>
        <begin position="464"/>
        <end position="522"/>
    </location>
</feature>
<keyword evidence="3" id="KW-0808">Transferase</keyword>
<organism evidence="20 21">
    <name type="scientific">Cirrhinus mrigala</name>
    <name type="common">Mrigala</name>
    <dbReference type="NCBI Taxonomy" id="683832"/>
    <lineage>
        <taxon>Eukaryota</taxon>
        <taxon>Metazoa</taxon>
        <taxon>Chordata</taxon>
        <taxon>Craniata</taxon>
        <taxon>Vertebrata</taxon>
        <taxon>Euteleostomi</taxon>
        <taxon>Actinopterygii</taxon>
        <taxon>Neopterygii</taxon>
        <taxon>Teleostei</taxon>
        <taxon>Ostariophysi</taxon>
        <taxon>Cypriniformes</taxon>
        <taxon>Cyprinidae</taxon>
        <taxon>Labeoninae</taxon>
        <taxon>Labeonini</taxon>
        <taxon>Cirrhinus</taxon>
    </lineage>
</organism>
<keyword evidence="10" id="KW-0460">Magnesium</keyword>
<dbReference type="Gene3D" id="1.10.340.70">
    <property type="match status" value="1"/>
</dbReference>
<dbReference type="Gene3D" id="3.30.420.10">
    <property type="entry name" value="Ribonuclease H-like superfamily/Ribonuclease H"/>
    <property type="match status" value="2"/>
</dbReference>
<dbReference type="GO" id="GO:0003964">
    <property type="term" value="F:RNA-directed DNA polymerase activity"/>
    <property type="evidence" value="ECO:0007669"/>
    <property type="project" value="UniProtKB-KW"/>
</dbReference>
<keyword evidence="9" id="KW-0378">Hydrolase</keyword>
<dbReference type="InterPro" id="IPR056924">
    <property type="entry name" value="SH3_Tf2-1"/>
</dbReference>
<evidence type="ECO:0000313" key="20">
    <source>
        <dbReference type="EMBL" id="KAL0150019.1"/>
    </source>
</evidence>
<keyword evidence="15" id="KW-0233">DNA recombination</keyword>
<dbReference type="Pfam" id="PF00385">
    <property type="entry name" value="Chromo"/>
    <property type="match status" value="1"/>
</dbReference>
<dbReference type="GO" id="GO:0006508">
    <property type="term" value="P:proteolysis"/>
    <property type="evidence" value="ECO:0007669"/>
    <property type="project" value="UniProtKB-KW"/>
</dbReference>
<dbReference type="PANTHER" id="PTHR37984:SF5">
    <property type="entry name" value="PROTEIN NYNRIN-LIKE"/>
    <property type="match status" value="1"/>
</dbReference>
<dbReference type="InterPro" id="IPR041373">
    <property type="entry name" value="RT_RNaseH"/>
</dbReference>
<dbReference type="SUPFAM" id="SSF56672">
    <property type="entry name" value="DNA/RNA polymerases"/>
    <property type="match status" value="1"/>
</dbReference>
<dbReference type="SUPFAM" id="SSF54160">
    <property type="entry name" value="Chromo domain-like"/>
    <property type="match status" value="1"/>
</dbReference>
<dbReference type="Proteomes" id="UP001529510">
    <property type="component" value="Unassembled WGS sequence"/>
</dbReference>
<dbReference type="GO" id="GO:0004190">
    <property type="term" value="F:aspartic-type endopeptidase activity"/>
    <property type="evidence" value="ECO:0007669"/>
    <property type="project" value="UniProtKB-KW"/>
</dbReference>
<dbReference type="InterPro" id="IPR043502">
    <property type="entry name" value="DNA/RNA_pol_sf"/>
</dbReference>
<dbReference type="GO" id="GO:0046872">
    <property type="term" value="F:metal ion binding"/>
    <property type="evidence" value="ECO:0007669"/>
    <property type="project" value="UniProtKB-KW"/>
</dbReference>
<evidence type="ECO:0000256" key="7">
    <source>
        <dbReference type="ARBA" id="ARBA00022750"/>
    </source>
</evidence>
<keyword evidence="13" id="KW-0239">DNA-directed DNA polymerase</keyword>
<dbReference type="InterPro" id="IPR001584">
    <property type="entry name" value="Integrase_cat-core"/>
</dbReference>
<dbReference type="PROSITE" id="PS50013">
    <property type="entry name" value="CHROMO_2"/>
    <property type="match status" value="1"/>
</dbReference>
<keyword evidence="11" id="KW-0229">DNA integration</keyword>
<dbReference type="InterPro" id="IPR023780">
    <property type="entry name" value="Chromo_domain"/>
</dbReference>
<accession>A0ABD0MJJ0</accession>
<keyword evidence="21" id="KW-1185">Reference proteome</keyword>
<dbReference type="InterPro" id="IPR050951">
    <property type="entry name" value="Retrovirus_Pol_polyprotein"/>
</dbReference>
<feature type="region of interest" description="Disordered" evidence="17">
    <location>
        <begin position="124"/>
        <end position="143"/>
    </location>
</feature>
<evidence type="ECO:0000256" key="6">
    <source>
        <dbReference type="ARBA" id="ARBA00022723"/>
    </source>
</evidence>
<dbReference type="GO" id="GO:0004519">
    <property type="term" value="F:endonuclease activity"/>
    <property type="evidence" value="ECO:0007669"/>
    <property type="project" value="UniProtKB-KW"/>
</dbReference>
<dbReference type="InterPro" id="IPR016197">
    <property type="entry name" value="Chromo-like_dom_sf"/>
</dbReference>
<evidence type="ECO:0000256" key="13">
    <source>
        <dbReference type="ARBA" id="ARBA00022932"/>
    </source>
</evidence>
<evidence type="ECO:0000256" key="8">
    <source>
        <dbReference type="ARBA" id="ARBA00022759"/>
    </source>
</evidence>
<evidence type="ECO:0000256" key="15">
    <source>
        <dbReference type="ARBA" id="ARBA00023172"/>
    </source>
</evidence>
<dbReference type="Gene3D" id="2.40.50.40">
    <property type="match status" value="1"/>
</dbReference>
<dbReference type="GO" id="GO:0005634">
    <property type="term" value="C:nucleus"/>
    <property type="evidence" value="ECO:0007669"/>
    <property type="project" value="UniProtKB-SubCell"/>
</dbReference>
<evidence type="ECO:0000256" key="12">
    <source>
        <dbReference type="ARBA" id="ARBA00022918"/>
    </source>
</evidence>
<dbReference type="EMBL" id="JAMKFB020000308">
    <property type="protein sequence ID" value="KAL0150019.1"/>
    <property type="molecule type" value="Genomic_DNA"/>
</dbReference>
<evidence type="ECO:0000256" key="10">
    <source>
        <dbReference type="ARBA" id="ARBA00022842"/>
    </source>
</evidence>
<gene>
    <name evidence="20" type="ORF">M9458_054678</name>
</gene>
<evidence type="ECO:0000256" key="17">
    <source>
        <dbReference type="SAM" id="MobiDB-lite"/>
    </source>
</evidence>
<comment type="caution">
    <text evidence="20">The sequence shown here is derived from an EMBL/GenBank/DDBJ whole genome shotgun (WGS) entry which is preliminary data.</text>
</comment>
<feature type="compositionally biased region" description="Basic residues" evidence="17">
    <location>
        <begin position="520"/>
        <end position="532"/>
    </location>
</feature>
<keyword evidence="12" id="KW-0695">RNA-directed DNA polymerase</keyword>
<keyword evidence="5" id="KW-0540">Nuclease</keyword>
<dbReference type="GO" id="GO:0003677">
    <property type="term" value="F:DNA binding"/>
    <property type="evidence" value="ECO:0007669"/>
    <property type="project" value="UniProtKB-KW"/>
</dbReference>
<dbReference type="InterPro" id="IPR036397">
    <property type="entry name" value="RNaseH_sf"/>
</dbReference>
<dbReference type="CDD" id="cd09274">
    <property type="entry name" value="RNase_HI_RT_Ty3"/>
    <property type="match status" value="1"/>
</dbReference>
<evidence type="ECO:0000256" key="2">
    <source>
        <dbReference type="ARBA" id="ARBA00022670"/>
    </source>
</evidence>
<dbReference type="Pfam" id="PF24626">
    <property type="entry name" value="SH3_Tf2-1"/>
    <property type="match status" value="1"/>
</dbReference>
<evidence type="ECO:0000259" key="18">
    <source>
        <dbReference type="PROSITE" id="PS50013"/>
    </source>
</evidence>
<dbReference type="SUPFAM" id="SSF53098">
    <property type="entry name" value="Ribonuclease H-like"/>
    <property type="match status" value="1"/>
</dbReference>
<sequence length="532" mass="61792">MSPVEQNYDVGNRELLAIKLALEEWHHWLEESAHPLTIITDHKNLQYLREARRLNPRQARWALFFTRFNFKITYLPGSRNISADALSRQFSSDHPAEPEPIIPSNLIISPILWEQDNNIRHATLQEPAPPECPEAHQSPGSGHPGSQWTFSLLQTRYWWPSIRRDTIRYVQSCSVCAMSTSPRQLPTGKLVPLPIPQRPCSHIGVDFVTDLPSSEGNTCILVMVDRFSKMCKFFPLKGLPTALETAEHLFQQLFRHFGLPEEIVSDRGPQFISHLGRYLRAYCHEDQHSWSRFLPWAEYAQNSLRQDTTDLTPFQCVLGYQPPLGPWTEETSHVPAVDHWFWESERVWDSAHHHLQRAVLQHKRLADVRRRLAPAYQPGDQVWLSTCDLRLRQPCRKLSPRYIGPFEILRRINDVTFQLQLPPRYRIHPTFHVSLKPFFPSATETPGSEAEPPPPEVLDQPSIYTVHEILDSRHRGGHLEYLVDWEGYGPEEWSWVPRDDILDPTLLLDSHRSHSDRPAPRGRGRPRRRVRA</sequence>
<evidence type="ECO:0000256" key="16">
    <source>
        <dbReference type="ARBA" id="ARBA00039658"/>
    </source>
</evidence>
<dbReference type="AlphaFoldDB" id="A0ABD0MJJ0"/>
<feature type="region of interest" description="Disordered" evidence="17">
    <location>
        <begin position="507"/>
        <end position="532"/>
    </location>
</feature>
<evidence type="ECO:0000256" key="14">
    <source>
        <dbReference type="ARBA" id="ARBA00023125"/>
    </source>
</evidence>
<comment type="subcellular location">
    <subcellularLocation>
        <location evidence="1">Nucleus</location>
    </subcellularLocation>
</comment>
<proteinExistence type="predicted"/>
<keyword evidence="6" id="KW-0479">Metal-binding</keyword>
<feature type="domain" description="Integrase catalytic" evidence="19">
    <location>
        <begin position="195"/>
        <end position="285"/>
    </location>
</feature>
<dbReference type="InterPro" id="IPR012337">
    <property type="entry name" value="RNaseH-like_sf"/>
</dbReference>
<evidence type="ECO:0000313" key="21">
    <source>
        <dbReference type="Proteomes" id="UP001529510"/>
    </source>
</evidence>
<evidence type="ECO:0000256" key="4">
    <source>
        <dbReference type="ARBA" id="ARBA00022695"/>
    </source>
</evidence>
<dbReference type="PANTHER" id="PTHR37984">
    <property type="entry name" value="PROTEIN CBG26694"/>
    <property type="match status" value="1"/>
</dbReference>
<evidence type="ECO:0000256" key="9">
    <source>
        <dbReference type="ARBA" id="ARBA00022801"/>
    </source>
</evidence>
<keyword evidence="14" id="KW-0238">DNA-binding</keyword>
<dbReference type="Pfam" id="PF00665">
    <property type="entry name" value="rve"/>
    <property type="match status" value="1"/>
</dbReference>
<keyword evidence="2" id="KW-0645">Protease</keyword>
<dbReference type="Pfam" id="PF17921">
    <property type="entry name" value="Integrase_H2C2"/>
    <property type="match status" value="1"/>
</dbReference>
<evidence type="ECO:0000256" key="3">
    <source>
        <dbReference type="ARBA" id="ARBA00022679"/>
    </source>
</evidence>
<feature type="compositionally biased region" description="Basic and acidic residues" evidence="17">
    <location>
        <begin position="509"/>
        <end position="519"/>
    </location>
</feature>
<evidence type="ECO:0000256" key="11">
    <source>
        <dbReference type="ARBA" id="ARBA00022908"/>
    </source>
</evidence>
<dbReference type="InterPro" id="IPR041588">
    <property type="entry name" value="Integrase_H2C2"/>
</dbReference>
<dbReference type="GO" id="GO:0015074">
    <property type="term" value="P:DNA integration"/>
    <property type="evidence" value="ECO:0007669"/>
    <property type="project" value="UniProtKB-KW"/>
</dbReference>
<name>A0ABD0MJJ0_CIRMR</name>
<feature type="non-terminal residue" evidence="20">
    <location>
        <position position="532"/>
    </location>
</feature>
<dbReference type="SMART" id="SM00298">
    <property type="entry name" value="CHROMO"/>
    <property type="match status" value="1"/>
</dbReference>
<evidence type="ECO:0000259" key="19">
    <source>
        <dbReference type="PROSITE" id="PS50994"/>
    </source>
</evidence>
<keyword evidence="8" id="KW-0255">Endonuclease</keyword>
<keyword evidence="7" id="KW-0064">Aspartyl protease</keyword>
<dbReference type="GO" id="GO:0003887">
    <property type="term" value="F:DNA-directed DNA polymerase activity"/>
    <property type="evidence" value="ECO:0007669"/>
    <property type="project" value="UniProtKB-KW"/>
</dbReference>
<reference evidence="20 21" key="1">
    <citation type="submission" date="2024-05" db="EMBL/GenBank/DDBJ databases">
        <title>Genome sequencing and assembly of Indian major carp, Cirrhinus mrigala (Hamilton, 1822).</title>
        <authorList>
            <person name="Mohindra V."/>
            <person name="Chowdhury L.M."/>
            <person name="Lal K."/>
            <person name="Jena J.K."/>
        </authorList>
    </citation>
    <scope>NUCLEOTIDE SEQUENCE [LARGE SCALE GENOMIC DNA]</scope>
    <source>
        <strain evidence="20">CM1030</strain>
        <tissue evidence="20">Blood</tissue>
    </source>
</reference>
<dbReference type="PROSITE" id="PS50994">
    <property type="entry name" value="INTEGRASE"/>
    <property type="match status" value="1"/>
</dbReference>
<evidence type="ECO:0000256" key="1">
    <source>
        <dbReference type="ARBA" id="ARBA00004123"/>
    </source>
</evidence>
<protein>
    <recommendedName>
        <fullName evidence="16">Gypsy retrotransposon integrase-like protein 1</fullName>
    </recommendedName>
</protein>
<dbReference type="GO" id="GO:0006310">
    <property type="term" value="P:DNA recombination"/>
    <property type="evidence" value="ECO:0007669"/>
    <property type="project" value="UniProtKB-KW"/>
</dbReference>
<dbReference type="Pfam" id="PF17917">
    <property type="entry name" value="RT_RNaseH"/>
    <property type="match status" value="1"/>
</dbReference>